<feature type="transmembrane region" description="Helical" evidence="6">
    <location>
        <begin position="50"/>
        <end position="72"/>
    </location>
</feature>
<evidence type="ECO:0000256" key="6">
    <source>
        <dbReference type="SAM" id="Phobius"/>
    </source>
</evidence>
<feature type="transmembrane region" description="Helical" evidence="6">
    <location>
        <begin position="353"/>
        <end position="375"/>
    </location>
</feature>
<sequence length="434" mass="46036">MSRTSSVETAKLQATLTLPQIVALYIGSVIGSGILLVPGLTAEMAGPASVIAWLLMSVLVIPMAITMGLLAAKYPSSGGVSHFVRLAYGNKAGHLVGSFFLLSVPIGGPVVADTCAQYLAVLLHWGDVQTYTVASLILIIPLAMHVFGLHLAGKVQTVVISFIVAILLLAIASSIPHASVDNFTPFMPSGWKSVLQAAGLMFWCFIGWEAVTHLSAEFVDPRKNAIRGVLWSAGIVSLIYFAVAFMTVATHSYGGSSSVAALSVMVQRSLGPAGGWIVAVTAIFICFAAFNAYSSAGARIAYTMAQAGEAPKWLGALHRKYRTPIGGLAFIAVGNAISMAALLFKTVSLSQLIALPNATFIATYIGGCLAGIRLLRDTRLGRMSSWISLIVTLGLYPFLGWPALYPLAVVVIMMIWNLRRSRPTDTTDRNPFTS</sequence>
<dbReference type="RefSeq" id="WP_218099317.1">
    <property type="nucleotide sequence ID" value="NZ_CAJVCE010000007.1"/>
</dbReference>
<dbReference type="Pfam" id="PF13520">
    <property type="entry name" value="AA_permease_2"/>
    <property type="match status" value="1"/>
</dbReference>
<keyword evidence="5 6" id="KW-0472">Membrane</keyword>
<proteinExistence type="predicted"/>
<feature type="transmembrane region" description="Helical" evidence="6">
    <location>
        <begin position="195"/>
        <end position="216"/>
    </location>
</feature>
<dbReference type="EMBL" id="CAJVCE010000007">
    <property type="protein sequence ID" value="CAG7643360.1"/>
    <property type="molecule type" value="Genomic_DNA"/>
</dbReference>
<dbReference type="PIRSF" id="PIRSF006060">
    <property type="entry name" value="AA_transporter"/>
    <property type="match status" value="1"/>
</dbReference>
<feature type="transmembrane region" description="Helical" evidence="6">
    <location>
        <begin position="273"/>
        <end position="293"/>
    </location>
</feature>
<evidence type="ECO:0000256" key="4">
    <source>
        <dbReference type="ARBA" id="ARBA00022989"/>
    </source>
</evidence>
<feature type="transmembrane region" description="Helical" evidence="6">
    <location>
        <begin position="21"/>
        <end position="38"/>
    </location>
</feature>
<keyword evidence="3 6" id="KW-0812">Transmembrane</keyword>
<keyword evidence="4 6" id="KW-1133">Transmembrane helix</keyword>
<dbReference type="Proteomes" id="UP000730618">
    <property type="component" value="Unassembled WGS sequence"/>
</dbReference>
<feature type="transmembrane region" description="Helical" evidence="6">
    <location>
        <begin position="387"/>
        <end position="416"/>
    </location>
</feature>
<dbReference type="InterPro" id="IPR002293">
    <property type="entry name" value="AA/rel_permease1"/>
</dbReference>
<comment type="caution">
    <text evidence="7">The sequence shown here is derived from an EMBL/GenBank/DDBJ whole genome shotgun (WGS) entry which is preliminary data.</text>
</comment>
<keyword evidence="8" id="KW-1185">Reference proteome</keyword>
<name>A0ABM8VHZ1_9BACL</name>
<feature type="transmembrane region" description="Helical" evidence="6">
    <location>
        <begin position="131"/>
        <end position="151"/>
    </location>
</feature>
<organism evidence="7 8">
    <name type="scientific">Paenibacillus allorhizosphaerae</name>
    <dbReference type="NCBI Taxonomy" id="2849866"/>
    <lineage>
        <taxon>Bacteria</taxon>
        <taxon>Bacillati</taxon>
        <taxon>Bacillota</taxon>
        <taxon>Bacilli</taxon>
        <taxon>Bacillales</taxon>
        <taxon>Paenibacillaceae</taxon>
        <taxon>Paenibacillus</taxon>
    </lineage>
</organism>
<evidence type="ECO:0000256" key="3">
    <source>
        <dbReference type="ARBA" id="ARBA00022692"/>
    </source>
</evidence>
<gene>
    <name evidence="7" type="primary">yjeH</name>
    <name evidence="7" type="ORF">PAECIP111802_03001</name>
</gene>
<keyword evidence="2" id="KW-1003">Cell membrane</keyword>
<feature type="transmembrane region" description="Helical" evidence="6">
    <location>
        <begin position="92"/>
        <end position="111"/>
    </location>
</feature>
<dbReference type="PANTHER" id="PTHR42770:SF13">
    <property type="entry name" value="L-METHIONINE_BRANCHED-CHAIN AMINO ACID EXPORTER YJEH"/>
    <property type="match status" value="1"/>
</dbReference>
<evidence type="ECO:0000256" key="1">
    <source>
        <dbReference type="ARBA" id="ARBA00004651"/>
    </source>
</evidence>
<protein>
    <submittedName>
        <fullName evidence="7">L-methionine/branched-chain amino acid exporter YjeH</fullName>
    </submittedName>
</protein>
<feature type="transmembrane region" description="Helical" evidence="6">
    <location>
        <begin position="325"/>
        <end position="347"/>
    </location>
</feature>
<comment type="subcellular location">
    <subcellularLocation>
        <location evidence="1">Cell membrane</location>
        <topology evidence="1">Multi-pass membrane protein</topology>
    </subcellularLocation>
</comment>
<feature type="transmembrane region" description="Helical" evidence="6">
    <location>
        <begin position="228"/>
        <end position="253"/>
    </location>
</feature>
<reference evidence="7 8" key="1">
    <citation type="submission" date="2021-06" db="EMBL/GenBank/DDBJ databases">
        <authorList>
            <person name="Criscuolo A."/>
        </authorList>
    </citation>
    <scope>NUCLEOTIDE SEQUENCE [LARGE SCALE GENOMIC DNA]</scope>
    <source>
        <strain evidence="8">CIP 111802</strain>
    </source>
</reference>
<dbReference type="InterPro" id="IPR050367">
    <property type="entry name" value="APC_superfamily"/>
</dbReference>
<dbReference type="PANTHER" id="PTHR42770">
    <property type="entry name" value="AMINO ACID TRANSPORTER-RELATED"/>
    <property type="match status" value="1"/>
</dbReference>
<feature type="transmembrane region" description="Helical" evidence="6">
    <location>
        <begin position="158"/>
        <end position="175"/>
    </location>
</feature>
<accession>A0ABM8VHZ1</accession>
<evidence type="ECO:0000256" key="5">
    <source>
        <dbReference type="ARBA" id="ARBA00023136"/>
    </source>
</evidence>
<evidence type="ECO:0000256" key="2">
    <source>
        <dbReference type="ARBA" id="ARBA00022475"/>
    </source>
</evidence>
<evidence type="ECO:0000313" key="8">
    <source>
        <dbReference type="Proteomes" id="UP000730618"/>
    </source>
</evidence>
<evidence type="ECO:0000313" key="7">
    <source>
        <dbReference type="EMBL" id="CAG7643360.1"/>
    </source>
</evidence>